<dbReference type="RefSeq" id="WP_197009716.1">
    <property type="nucleotide sequence ID" value="NZ_BAABES010000007.1"/>
</dbReference>
<protein>
    <recommendedName>
        <fullName evidence="3">Lipoprotein</fullName>
    </recommendedName>
</protein>
<comment type="caution">
    <text evidence="1">The sequence shown here is derived from an EMBL/GenBank/DDBJ whole genome shotgun (WGS) entry which is preliminary data.</text>
</comment>
<dbReference type="EMBL" id="JADOUA010000001">
    <property type="protein sequence ID" value="MBG6086768.1"/>
    <property type="molecule type" value="Genomic_DNA"/>
</dbReference>
<evidence type="ECO:0000313" key="1">
    <source>
        <dbReference type="EMBL" id="MBG6086768.1"/>
    </source>
</evidence>
<dbReference type="AlphaFoldDB" id="A0A931DHD4"/>
<gene>
    <name evidence="1" type="ORF">IW256_000881</name>
</gene>
<accession>A0A931DHD4</accession>
<keyword evidence="2" id="KW-1185">Reference proteome</keyword>
<dbReference type="Proteomes" id="UP000614047">
    <property type="component" value="Unassembled WGS sequence"/>
</dbReference>
<evidence type="ECO:0008006" key="3">
    <source>
        <dbReference type="Google" id="ProtNLM"/>
    </source>
</evidence>
<dbReference type="Gene3D" id="2.50.20.20">
    <property type="match status" value="1"/>
</dbReference>
<evidence type="ECO:0000313" key="2">
    <source>
        <dbReference type="Proteomes" id="UP000614047"/>
    </source>
</evidence>
<reference evidence="1" key="1">
    <citation type="submission" date="2020-11" db="EMBL/GenBank/DDBJ databases">
        <title>Sequencing the genomes of 1000 actinobacteria strains.</title>
        <authorList>
            <person name="Klenk H.-P."/>
        </authorList>
    </citation>
    <scope>NUCLEOTIDE SEQUENCE</scope>
    <source>
        <strain evidence="1">DSM 43175</strain>
    </source>
</reference>
<proteinExistence type="predicted"/>
<name>A0A931DHD4_9ACTN</name>
<organism evidence="1 2">
    <name type="scientific">Actinomadura viridis</name>
    <dbReference type="NCBI Taxonomy" id="58110"/>
    <lineage>
        <taxon>Bacteria</taxon>
        <taxon>Bacillati</taxon>
        <taxon>Actinomycetota</taxon>
        <taxon>Actinomycetes</taxon>
        <taxon>Streptosporangiales</taxon>
        <taxon>Thermomonosporaceae</taxon>
        <taxon>Actinomadura</taxon>
    </lineage>
</organism>
<sequence length="273" mass="28351">MPRRNRRPRPSRAPVQPRPAALPRAALLAAALPLAVLPLASGCQGTPSPAAAATGFPHDAPTLLAAGAGHLEGTSSFRLALRVAMPADGGRAAHRMAMSGVWDARRPAGRMDGTLKGAPATVLVIGDSEYVSLPAPVRKSTGRSWMRAAPGTRTFAGFSDVRLVAMALRTGQGLRVSGAPGATWHVQGAVDRAAVTRANPDPALRAFAGLLPPKTRFDLVTDDRGRPVRIRLAPSGDAKKVQGTVELSDVGVRPDVREPLAGQILTSPGPAVR</sequence>